<protein>
    <submittedName>
        <fullName evidence="1">Uncharacterized protein</fullName>
    </submittedName>
</protein>
<dbReference type="Proteomes" id="UP000178925">
    <property type="component" value="Unassembled WGS sequence"/>
</dbReference>
<organism evidence="1 2">
    <name type="scientific">Candidatus Falkowbacteria bacterium RIFOXYA2_FULL_47_9</name>
    <dbReference type="NCBI Taxonomy" id="1797995"/>
    <lineage>
        <taxon>Bacteria</taxon>
        <taxon>Candidatus Falkowiibacteriota</taxon>
    </lineage>
</organism>
<gene>
    <name evidence="1" type="ORF">A2242_00145</name>
</gene>
<dbReference type="AlphaFoldDB" id="A0A1F5SJA7"/>
<proteinExistence type="predicted"/>
<reference evidence="1 2" key="1">
    <citation type="journal article" date="2016" name="Nat. Commun.">
        <title>Thousands of microbial genomes shed light on interconnected biogeochemical processes in an aquifer system.</title>
        <authorList>
            <person name="Anantharaman K."/>
            <person name="Brown C.T."/>
            <person name="Hug L.A."/>
            <person name="Sharon I."/>
            <person name="Castelle C.J."/>
            <person name="Probst A.J."/>
            <person name="Thomas B.C."/>
            <person name="Singh A."/>
            <person name="Wilkins M.J."/>
            <person name="Karaoz U."/>
            <person name="Brodie E.L."/>
            <person name="Williams K.H."/>
            <person name="Hubbard S.S."/>
            <person name="Banfield J.F."/>
        </authorList>
    </citation>
    <scope>NUCLEOTIDE SEQUENCE [LARGE SCALE GENOMIC DNA]</scope>
</reference>
<name>A0A1F5SJA7_9BACT</name>
<sequence>MNPETPKQEKYRPTREEIIEGKFGKEYIEKAEQISRTVFEQIKSGLANIGLEEGTSQEQREKAQQFLEMWNQFANGLFVRTLDADKKSPEEIKTAIEAANSLFSPEPTNEGEKAAKKMIEELEKRFGKLRS</sequence>
<comment type="caution">
    <text evidence="1">The sequence shown here is derived from an EMBL/GenBank/DDBJ whole genome shotgun (WGS) entry which is preliminary data.</text>
</comment>
<dbReference type="EMBL" id="MFGC01000039">
    <property type="protein sequence ID" value="OGF26616.1"/>
    <property type="molecule type" value="Genomic_DNA"/>
</dbReference>
<accession>A0A1F5SJA7</accession>
<evidence type="ECO:0000313" key="2">
    <source>
        <dbReference type="Proteomes" id="UP000178925"/>
    </source>
</evidence>
<evidence type="ECO:0000313" key="1">
    <source>
        <dbReference type="EMBL" id="OGF26616.1"/>
    </source>
</evidence>